<dbReference type="RefSeq" id="WP_344084150.1">
    <property type="nucleotide sequence ID" value="NZ_BAAALS010000021.1"/>
</dbReference>
<keyword evidence="1" id="KW-1133">Transmembrane helix</keyword>
<dbReference type="Pfam" id="PF14019">
    <property type="entry name" value="DUF4235"/>
    <property type="match status" value="1"/>
</dbReference>
<dbReference type="Proteomes" id="UP001500655">
    <property type="component" value="Unassembled WGS sequence"/>
</dbReference>
<keyword evidence="1" id="KW-0812">Transmembrane</keyword>
<feature type="transmembrane region" description="Helical" evidence="1">
    <location>
        <begin position="12"/>
        <end position="31"/>
    </location>
</feature>
<keyword evidence="1" id="KW-0472">Membrane</keyword>
<proteinExistence type="predicted"/>
<sequence length="88" mass="9224">MNAKKLAYKPVGMVLGMVAGAAAGLIFKQVWKAVEGEQDAPNATDEDRRWGEILLAAALQGAIFAVVKAAVDRAGATSVRKVTGEWPA</sequence>
<dbReference type="EMBL" id="BAAALS010000021">
    <property type="protein sequence ID" value="GAA1765209.1"/>
    <property type="molecule type" value="Genomic_DNA"/>
</dbReference>
<gene>
    <name evidence="2" type="ORF">GCM10009681_40320</name>
</gene>
<organism evidence="2 3">
    <name type="scientific">Luedemannella helvata</name>
    <dbReference type="NCBI Taxonomy" id="349315"/>
    <lineage>
        <taxon>Bacteria</taxon>
        <taxon>Bacillati</taxon>
        <taxon>Actinomycetota</taxon>
        <taxon>Actinomycetes</taxon>
        <taxon>Micromonosporales</taxon>
        <taxon>Micromonosporaceae</taxon>
        <taxon>Luedemannella</taxon>
    </lineage>
</organism>
<name>A0ABN2KSY9_9ACTN</name>
<protein>
    <submittedName>
        <fullName evidence="2">DUF4235 domain-containing protein</fullName>
    </submittedName>
</protein>
<evidence type="ECO:0000256" key="1">
    <source>
        <dbReference type="SAM" id="Phobius"/>
    </source>
</evidence>
<comment type="caution">
    <text evidence="2">The sequence shown here is derived from an EMBL/GenBank/DDBJ whole genome shotgun (WGS) entry which is preliminary data.</text>
</comment>
<reference evidence="2 3" key="1">
    <citation type="journal article" date="2019" name="Int. J. Syst. Evol. Microbiol.">
        <title>The Global Catalogue of Microorganisms (GCM) 10K type strain sequencing project: providing services to taxonomists for standard genome sequencing and annotation.</title>
        <authorList>
            <consortium name="The Broad Institute Genomics Platform"/>
            <consortium name="The Broad Institute Genome Sequencing Center for Infectious Disease"/>
            <person name="Wu L."/>
            <person name="Ma J."/>
        </authorList>
    </citation>
    <scope>NUCLEOTIDE SEQUENCE [LARGE SCALE GENOMIC DNA]</scope>
    <source>
        <strain evidence="2 3">JCM 13249</strain>
    </source>
</reference>
<evidence type="ECO:0000313" key="3">
    <source>
        <dbReference type="Proteomes" id="UP001500655"/>
    </source>
</evidence>
<keyword evidence="3" id="KW-1185">Reference proteome</keyword>
<feature type="transmembrane region" description="Helical" evidence="1">
    <location>
        <begin position="51"/>
        <end position="71"/>
    </location>
</feature>
<accession>A0ABN2KSY9</accession>
<dbReference type="InterPro" id="IPR025329">
    <property type="entry name" value="DUF4235"/>
</dbReference>
<evidence type="ECO:0000313" key="2">
    <source>
        <dbReference type="EMBL" id="GAA1765209.1"/>
    </source>
</evidence>